<name>A0ABW2KHL1_9ACTN</name>
<dbReference type="PANTHER" id="PTHR44196:SF1">
    <property type="entry name" value="DEHYDROGENASE_REDUCTASE SDR FAMILY MEMBER 7B"/>
    <property type="match status" value="1"/>
</dbReference>
<comment type="caution">
    <text evidence="3">The sequence shown here is derived from an EMBL/GenBank/DDBJ whole genome shotgun (WGS) entry which is preliminary data.</text>
</comment>
<gene>
    <name evidence="3" type="ORF">ACFQRF_17100</name>
</gene>
<dbReference type="EMBL" id="JBHTBH010000008">
    <property type="protein sequence ID" value="MFC7329452.1"/>
    <property type="molecule type" value="Genomic_DNA"/>
</dbReference>
<dbReference type="Pfam" id="PF00106">
    <property type="entry name" value="adh_short"/>
    <property type="match status" value="1"/>
</dbReference>
<keyword evidence="2 3" id="KW-0560">Oxidoreductase</keyword>
<evidence type="ECO:0000313" key="4">
    <source>
        <dbReference type="Proteomes" id="UP001596540"/>
    </source>
</evidence>
<dbReference type="GO" id="GO:0016491">
    <property type="term" value="F:oxidoreductase activity"/>
    <property type="evidence" value="ECO:0007669"/>
    <property type="project" value="UniProtKB-KW"/>
</dbReference>
<reference evidence="4" key="1">
    <citation type="journal article" date="2019" name="Int. J. Syst. Evol. Microbiol.">
        <title>The Global Catalogue of Microorganisms (GCM) 10K type strain sequencing project: providing services to taxonomists for standard genome sequencing and annotation.</title>
        <authorList>
            <consortium name="The Broad Institute Genomics Platform"/>
            <consortium name="The Broad Institute Genome Sequencing Center for Infectious Disease"/>
            <person name="Wu L."/>
            <person name="Ma J."/>
        </authorList>
    </citation>
    <scope>NUCLEOTIDE SEQUENCE [LARGE SCALE GENOMIC DNA]</scope>
    <source>
        <strain evidence="4">CGMCC 4.7382</strain>
    </source>
</reference>
<dbReference type="EC" id="1.-.-.-" evidence="3"/>
<protein>
    <submittedName>
        <fullName evidence="3">SDR family NAD(P)-dependent oxidoreductase</fullName>
        <ecNumber evidence="3">1.-.-.-</ecNumber>
    </submittedName>
</protein>
<dbReference type="Gene3D" id="3.40.50.720">
    <property type="entry name" value="NAD(P)-binding Rossmann-like Domain"/>
    <property type="match status" value="1"/>
</dbReference>
<evidence type="ECO:0000313" key="3">
    <source>
        <dbReference type="EMBL" id="MFC7329452.1"/>
    </source>
</evidence>
<dbReference type="PRINTS" id="PR00081">
    <property type="entry name" value="GDHRDH"/>
</dbReference>
<dbReference type="RefSeq" id="WP_379872104.1">
    <property type="nucleotide sequence ID" value="NZ_JBHTBH010000008.1"/>
</dbReference>
<sequence length="278" mass="29589">MSTTPTGPSERPLALVTGASAGIGYQLALQLAQQGHDLVATGRSDGVDRAAADFEEHGARVYPVRADLAEREGVDAVWEAVQATGRPLEVAVLNAGRSIGGAFLDTDLDDELALVDLNVTSVVHLAKHVARHMAAHRRGRILITSSLSATLPTPYETVYGPSRAFTRMFALGLREELKEHGVSVTTLLPGATDTDFHSRAGMDNTAFGPGAKKNSRVQVARQGLEALLAGRAQVVGGDLATRWAYVKHRFLAETYKAARHALKARPRTGSPSTAPAER</sequence>
<proteinExistence type="inferred from homology"/>
<evidence type="ECO:0000256" key="1">
    <source>
        <dbReference type="ARBA" id="ARBA00006484"/>
    </source>
</evidence>
<keyword evidence="4" id="KW-1185">Reference proteome</keyword>
<dbReference type="PANTHER" id="PTHR44196">
    <property type="entry name" value="DEHYDROGENASE/REDUCTASE SDR FAMILY MEMBER 7B"/>
    <property type="match status" value="1"/>
</dbReference>
<organism evidence="3 4">
    <name type="scientific">Marinactinospora rubrisoli</name>
    <dbReference type="NCBI Taxonomy" id="2715399"/>
    <lineage>
        <taxon>Bacteria</taxon>
        <taxon>Bacillati</taxon>
        <taxon>Actinomycetota</taxon>
        <taxon>Actinomycetes</taxon>
        <taxon>Streptosporangiales</taxon>
        <taxon>Nocardiopsidaceae</taxon>
        <taxon>Marinactinospora</taxon>
    </lineage>
</organism>
<dbReference type="CDD" id="cd05233">
    <property type="entry name" value="SDR_c"/>
    <property type="match status" value="1"/>
</dbReference>
<accession>A0ABW2KHL1</accession>
<dbReference type="SUPFAM" id="SSF51735">
    <property type="entry name" value="NAD(P)-binding Rossmann-fold domains"/>
    <property type="match status" value="1"/>
</dbReference>
<comment type="similarity">
    <text evidence="1">Belongs to the short-chain dehydrogenases/reductases (SDR) family.</text>
</comment>
<dbReference type="InterPro" id="IPR036291">
    <property type="entry name" value="NAD(P)-bd_dom_sf"/>
</dbReference>
<dbReference type="Proteomes" id="UP001596540">
    <property type="component" value="Unassembled WGS sequence"/>
</dbReference>
<evidence type="ECO:0000256" key="2">
    <source>
        <dbReference type="ARBA" id="ARBA00023002"/>
    </source>
</evidence>
<dbReference type="InterPro" id="IPR002347">
    <property type="entry name" value="SDR_fam"/>
</dbReference>